<dbReference type="GO" id="GO:0003951">
    <property type="term" value="F:NAD+ kinase activity"/>
    <property type="evidence" value="ECO:0007669"/>
    <property type="project" value="UniProtKB-EC"/>
</dbReference>
<evidence type="ECO:0000256" key="2">
    <source>
        <dbReference type="ARBA" id="ARBA00022741"/>
    </source>
</evidence>
<dbReference type="Pfam" id="PF20143">
    <property type="entry name" value="NAD_kinase_C"/>
    <property type="match status" value="1"/>
</dbReference>
<keyword evidence="8" id="KW-0963">Cytoplasm</keyword>
<organism evidence="9 10">
    <name type="scientific">Paenibacillus septentrionalis</name>
    <dbReference type="NCBI Taxonomy" id="429342"/>
    <lineage>
        <taxon>Bacteria</taxon>
        <taxon>Bacillati</taxon>
        <taxon>Bacillota</taxon>
        <taxon>Bacilli</taxon>
        <taxon>Bacillales</taxon>
        <taxon>Paenibacillaceae</taxon>
        <taxon>Paenibacillus</taxon>
    </lineage>
</organism>
<feature type="active site" description="Proton acceptor" evidence="8">
    <location>
        <position position="45"/>
    </location>
</feature>
<feature type="binding site" evidence="8">
    <location>
        <begin position="120"/>
        <end position="121"/>
    </location>
    <ligand>
        <name>NAD(+)</name>
        <dbReference type="ChEBI" id="CHEBI:57540"/>
    </ligand>
</feature>
<keyword evidence="2 8" id="KW-0547">Nucleotide-binding</keyword>
<dbReference type="Proteomes" id="UP001596233">
    <property type="component" value="Unassembled WGS sequence"/>
</dbReference>
<keyword evidence="5 8" id="KW-0521">NADP</keyword>
<comment type="similarity">
    <text evidence="8">Belongs to the NAD kinase family.</text>
</comment>
<reference evidence="10" key="1">
    <citation type="journal article" date="2019" name="Int. J. Syst. Evol. Microbiol.">
        <title>The Global Catalogue of Microorganisms (GCM) 10K type strain sequencing project: providing services to taxonomists for standard genome sequencing and annotation.</title>
        <authorList>
            <consortium name="The Broad Institute Genomics Platform"/>
            <consortium name="The Broad Institute Genome Sequencing Center for Infectious Disease"/>
            <person name="Wu L."/>
            <person name="Ma J."/>
        </authorList>
    </citation>
    <scope>NUCLEOTIDE SEQUENCE [LARGE SCALE GENOMIC DNA]</scope>
    <source>
        <strain evidence="10">PCU 280</strain>
    </source>
</reference>
<gene>
    <name evidence="8" type="primary">nadK</name>
    <name evidence="9" type="ORF">ACFP56_04050</name>
</gene>
<evidence type="ECO:0000256" key="4">
    <source>
        <dbReference type="ARBA" id="ARBA00022840"/>
    </source>
</evidence>
<proteinExistence type="inferred from homology"/>
<dbReference type="Gene3D" id="2.60.200.30">
    <property type="entry name" value="Probable inorganic polyphosphate/atp-NAD kinase, domain 2"/>
    <property type="match status" value="1"/>
</dbReference>
<name>A0ABW1UZ90_9BACL</name>
<feature type="binding site" evidence="8">
    <location>
        <position position="148"/>
    </location>
    <ligand>
        <name>NAD(+)</name>
        <dbReference type="ChEBI" id="CHEBI:57540"/>
    </ligand>
</feature>
<keyword evidence="1 8" id="KW-0808">Transferase</keyword>
<dbReference type="SUPFAM" id="SSF111331">
    <property type="entry name" value="NAD kinase/diacylglycerol kinase-like"/>
    <property type="match status" value="1"/>
</dbReference>
<keyword evidence="4 8" id="KW-0067">ATP-binding</keyword>
<evidence type="ECO:0000256" key="3">
    <source>
        <dbReference type="ARBA" id="ARBA00022777"/>
    </source>
</evidence>
<evidence type="ECO:0000256" key="7">
    <source>
        <dbReference type="ARBA" id="ARBA00047925"/>
    </source>
</evidence>
<dbReference type="InterPro" id="IPR017437">
    <property type="entry name" value="ATP-NAD_kinase_PpnK-typ_C"/>
</dbReference>
<feature type="binding site" evidence="8">
    <location>
        <position position="183"/>
    </location>
    <ligand>
        <name>NAD(+)</name>
        <dbReference type="ChEBI" id="CHEBI:57540"/>
    </ligand>
</feature>
<dbReference type="Pfam" id="PF01513">
    <property type="entry name" value="NAD_kinase"/>
    <property type="match status" value="1"/>
</dbReference>
<dbReference type="Gene3D" id="3.40.50.10330">
    <property type="entry name" value="Probable inorganic polyphosphate/atp-NAD kinase, domain 1"/>
    <property type="match status" value="1"/>
</dbReference>
<comment type="function">
    <text evidence="8">Involved in the regulation of the intracellular balance of NAD and NADP, and is a key enzyme in the biosynthesis of NADP. Catalyzes specifically the phosphorylation on 2'-hydroxyl of the adenosine moiety of NAD to yield NADP.</text>
</comment>
<comment type="cofactor">
    <cofactor evidence="8">
        <name>a divalent metal cation</name>
        <dbReference type="ChEBI" id="CHEBI:60240"/>
    </cofactor>
</comment>
<dbReference type="InterPro" id="IPR016064">
    <property type="entry name" value="NAD/diacylglycerol_kinase_sf"/>
</dbReference>
<evidence type="ECO:0000313" key="9">
    <source>
        <dbReference type="EMBL" id="MFC6331784.1"/>
    </source>
</evidence>
<dbReference type="EC" id="2.7.1.23" evidence="8"/>
<keyword evidence="6 8" id="KW-0520">NAD</keyword>
<evidence type="ECO:0000313" key="10">
    <source>
        <dbReference type="Proteomes" id="UP001596233"/>
    </source>
</evidence>
<dbReference type="PANTHER" id="PTHR20275">
    <property type="entry name" value="NAD KINASE"/>
    <property type="match status" value="1"/>
</dbReference>
<dbReference type="HAMAP" id="MF_00361">
    <property type="entry name" value="NAD_kinase"/>
    <property type="match status" value="1"/>
</dbReference>
<protein>
    <recommendedName>
        <fullName evidence="8">NAD kinase</fullName>
        <ecNumber evidence="8">2.7.1.23</ecNumber>
    </recommendedName>
    <alternativeName>
        <fullName evidence="8">ATP-dependent NAD kinase</fullName>
    </alternativeName>
</protein>
<feature type="binding site" evidence="8">
    <location>
        <begin position="159"/>
        <end position="164"/>
    </location>
    <ligand>
        <name>NAD(+)</name>
        <dbReference type="ChEBI" id="CHEBI:57540"/>
    </ligand>
</feature>
<keyword evidence="10" id="KW-1185">Reference proteome</keyword>
<comment type="subcellular location">
    <subcellularLocation>
        <location evidence="8">Cytoplasm</location>
    </subcellularLocation>
</comment>
<dbReference type="EMBL" id="JBHSTE010000001">
    <property type="protein sequence ID" value="MFC6331784.1"/>
    <property type="molecule type" value="Genomic_DNA"/>
</dbReference>
<keyword evidence="3 8" id="KW-0418">Kinase</keyword>
<comment type="catalytic activity">
    <reaction evidence="7 8">
        <text>NAD(+) + ATP = ADP + NADP(+) + H(+)</text>
        <dbReference type="Rhea" id="RHEA:18629"/>
        <dbReference type="ChEBI" id="CHEBI:15378"/>
        <dbReference type="ChEBI" id="CHEBI:30616"/>
        <dbReference type="ChEBI" id="CHEBI:57540"/>
        <dbReference type="ChEBI" id="CHEBI:58349"/>
        <dbReference type="ChEBI" id="CHEBI:456216"/>
        <dbReference type="EC" id="2.7.1.23"/>
    </reaction>
</comment>
<dbReference type="NCBIfam" id="NF003424">
    <property type="entry name" value="PRK04885.1"/>
    <property type="match status" value="1"/>
</dbReference>
<comment type="caution">
    <text evidence="9">The sequence shown here is derived from an EMBL/GenBank/DDBJ whole genome shotgun (WGS) entry which is preliminary data.</text>
</comment>
<dbReference type="PANTHER" id="PTHR20275:SF0">
    <property type="entry name" value="NAD KINASE"/>
    <property type="match status" value="1"/>
</dbReference>
<dbReference type="InterPro" id="IPR002504">
    <property type="entry name" value="NADK"/>
</dbReference>
<sequence length="266" mass="29746">MKYAVVDRGDSLSKQLVKNFIELAERKGLQHDQQEPDIVISIGGDGTLLKAFHHYIAQIDSVAFVGIHTGHLGFYADWKANELELLVEKMSTIEPAIVKYPLANIELVTKSGQYNYFALNEFTLKGVDNTMVAQVNINGEQFEMFRGDGIVISTPTGSTAYNKSLGGTIVHPAIESLQVTEIASINNIVYRTLGSSVLLPKHHYCDIICMKQQRIQIHVDHLGKMFDDVVSIKCAVASKKVSFARYRPFPFWNRVRNAFIGIDSLK</sequence>
<evidence type="ECO:0000256" key="8">
    <source>
        <dbReference type="HAMAP-Rule" id="MF_00361"/>
    </source>
</evidence>
<feature type="binding site" evidence="8">
    <location>
        <position position="50"/>
    </location>
    <ligand>
        <name>NAD(+)</name>
        <dbReference type="ChEBI" id="CHEBI:57540"/>
    </ligand>
</feature>
<evidence type="ECO:0000256" key="6">
    <source>
        <dbReference type="ARBA" id="ARBA00023027"/>
    </source>
</evidence>
<accession>A0ABW1UZ90</accession>
<comment type="caution">
    <text evidence="8">Lacks conserved residue(s) required for the propagation of feature annotation.</text>
</comment>
<dbReference type="RefSeq" id="WP_379231378.1">
    <property type="nucleotide sequence ID" value="NZ_JBHSTE010000001.1"/>
</dbReference>
<evidence type="ECO:0000256" key="1">
    <source>
        <dbReference type="ARBA" id="ARBA00022679"/>
    </source>
</evidence>
<feature type="binding site" evidence="8">
    <location>
        <position position="146"/>
    </location>
    <ligand>
        <name>NAD(+)</name>
        <dbReference type="ChEBI" id="CHEBI:57540"/>
    </ligand>
</feature>
<feature type="binding site" evidence="8">
    <location>
        <begin position="45"/>
        <end position="46"/>
    </location>
    <ligand>
        <name>NAD(+)</name>
        <dbReference type="ChEBI" id="CHEBI:57540"/>
    </ligand>
</feature>
<dbReference type="InterPro" id="IPR017438">
    <property type="entry name" value="ATP-NAD_kinase_N"/>
</dbReference>
<evidence type="ECO:0000256" key="5">
    <source>
        <dbReference type="ARBA" id="ARBA00022857"/>
    </source>
</evidence>